<name>A0A453QFJ8_AEGTS</name>
<reference evidence="2" key="1">
    <citation type="journal article" date="2014" name="Science">
        <title>Ancient hybridizations among the ancestral genomes of bread wheat.</title>
        <authorList>
            <consortium name="International Wheat Genome Sequencing Consortium,"/>
            <person name="Marcussen T."/>
            <person name="Sandve S.R."/>
            <person name="Heier L."/>
            <person name="Spannagl M."/>
            <person name="Pfeifer M."/>
            <person name="Jakobsen K.S."/>
            <person name="Wulff B.B."/>
            <person name="Steuernagel B."/>
            <person name="Mayer K.F."/>
            <person name="Olsen O.A."/>
        </authorList>
    </citation>
    <scope>NUCLEOTIDE SEQUENCE [LARGE SCALE GENOMIC DNA]</scope>
    <source>
        <strain evidence="2">cv. AL8/78</strain>
    </source>
</reference>
<dbReference type="Gramene" id="AET7Gv20086600.22">
    <property type="protein sequence ID" value="AET7Gv20086600.22"/>
    <property type="gene ID" value="AET7Gv20086600"/>
</dbReference>
<dbReference type="AlphaFoldDB" id="A0A453QFJ8"/>
<dbReference type="EnsemblPlants" id="AET7Gv20086600.22">
    <property type="protein sequence ID" value="AET7Gv20086600.22"/>
    <property type="gene ID" value="AET7Gv20086600"/>
</dbReference>
<keyword evidence="2" id="KW-1185">Reference proteome</keyword>
<organism evidence="1 2">
    <name type="scientific">Aegilops tauschii subsp. strangulata</name>
    <name type="common">Goatgrass</name>
    <dbReference type="NCBI Taxonomy" id="200361"/>
    <lineage>
        <taxon>Eukaryota</taxon>
        <taxon>Viridiplantae</taxon>
        <taxon>Streptophyta</taxon>
        <taxon>Embryophyta</taxon>
        <taxon>Tracheophyta</taxon>
        <taxon>Spermatophyta</taxon>
        <taxon>Magnoliopsida</taxon>
        <taxon>Liliopsida</taxon>
        <taxon>Poales</taxon>
        <taxon>Poaceae</taxon>
        <taxon>BOP clade</taxon>
        <taxon>Pooideae</taxon>
        <taxon>Triticodae</taxon>
        <taxon>Triticeae</taxon>
        <taxon>Triticinae</taxon>
        <taxon>Aegilops</taxon>
    </lineage>
</organism>
<reference evidence="1" key="3">
    <citation type="journal article" date="2017" name="Nature">
        <title>Genome sequence of the progenitor of the wheat D genome Aegilops tauschii.</title>
        <authorList>
            <person name="Luo M.C."/>
            <person name="Gu Y.Q."/>
            <person name="Puiu D."/>
            <person name="Wang H."/>
            <person name="Twardziok S.O."/>
            <person name="Deal K.R."/>
            <person name="Huo N."/>
            <person name="Zhu T."/>
            <person name="Wang L."/>
            <person name="Wang Y."/>
            <person name="McGuire P.E."/>
            <person name="Liu S."/>
            <person name="Long H."/>
            <person name="Ramasamy R.K."/>
            <person name="Rodriguez J.C."/>
            <person name="Van S.L."/>
            <person name="Yuan L."/>
            <person name="Wang Z."/>
            <person name="Xia Z."/>
            <person name="Xiao L."/>
            <person name="Anderson O.D."/>
            <person name="Ouyang S."/>
            <person name="Liang Y."/>
            <person name="Zimin A.V."/>
            <person name="Pertea G."/>
            <person name="Qi P."/>
            <person name="Bennetzen J.L."/>
            <person name="Dai X."/>
            <person name="Dawson M.W."/>
            <person name="Muller H.G."/>
            <person name="Kugler K."/>
            <person name="Rivarola-Duarte L."/>
            <person name="Spannagl M."/>
            <person name="Mayer K.F.X."/>
            <person name="Lu F.H."/>
            <person name="Bevan M.W."/>
            <person name="Leroy P."/>
            <person name="Li P."/>
            <person name="You F.M."/>
            <person name="Sun Q."/>
            <person name="Liu Z."/>
            <person name="Lyons E."/>
            <person name="Wicker T."/>
            <person name="Salzberg S.L."/>
            <person name="Devos K.M."/>
            <person name="Dvorak J."/>
        </authorList>
    </citation>
    <scope>NUCLEOTIDE SEQUENCE [LARGE SCALE GENOMIC DNA]</scope>
    <source>
        <strain evidence="1">cv. AL8/78</strain>
    </source>
</reference>
<accession>A0A453QFJ8</accession>
<sequence length="52" mass="5677">WPRNRLVAPPLKASMLCSQTASLPPPPAASQISSIYCEYLVSLMSNSIRCIN</sequence>
<proteinExistence type="predicted"/>
<reference evidence="2" key="2">
    <citation type="journal article" date="2017" name="Nat. Plants">
        <title>The Aegilops tauschii genome reveals multiple impacts of transposons.</title>
        <authorList>
            <person name="Zhao G."/>
            <person name="Zou C."/>
            <person name="Li K."/>
            <person name="Wang K."/>
            <person name="Li T."/>
            <person name="Gao L."/>
            <person name="Zhang X."/>
            <person name="Wang H."/>
            <person name="Yang Z."/>
            <person name="Liu X."/>
            <person name="Jiang W."/>
            <person name="Mao L."/>
            <person name="Kong X."/>
            <person name="Jiao Y."/>
            <person name="Jia J."/>
        </authorList>
    </citation>
    <scope>NUCLEOTIDE SEQUENCE [LARGE SCALE GENOMIC DNA]</scope>
    <source>
        <strain evidence="2">cv. AL8/78</strain>
    </source>
</reference>
<evidence type="ECO:0000313" key="1">
    <source>
        <dbReference type="EnsemblPlants" id="AET7Gv20086600.22"/>
    </source>
</evidence>
<reference evidence="1" key="5">
    <citation type="journal article" date="2021" name="G3 (Bethesda)">
        <title>Aegilops tauschii genome assembly Aet v5.0 features greater sequence contiguity and improved annotation.</title>
        <authorList>
            <person name="Wang L."/>
            <person name="Zhu T."/>
            <person name="Rodriguez J.C."/>
            <person name="Deal K.R."/>
            <person name="Dubcovsky J."/>
            <person name="McGuire P.E."/>
            <person name="Lux T."/>
            <person name="Spannagl M."/>
            <person name="Mayer K.F.X."/>
            <person name="Baldrich P."/>
            <person name="Meyers B.C."/>
            <person name="Huo N."/>
            <person name="Gu Y.Q."/>
            <person name="Zhou H."/>
            <person name="Devos K.M."/>
            <person name="Bennetzen J.L."/>
            <person name="Unver T."/>
            <person name="Budak H."/>
            <person name="Gulick P.J."/>
            <person name="Galiba G."/>
            <person name="Kalapos B."/>
            <person name="Nelson D.R."/>
            <person name="Li P."/>
            <person name="You F.M."/>
            <person name="Luo M.C."/>
            <person name="Dvorak J."/>
        </authorList>
    </citation>
    <scope>NUCLEOTIDE SEQUENCE [LARGE SCALE GENOMIC DNA]</scope>
    <source>
        <strain evidence="1">cv. AL8/78</strain>
    </source>
</reference>
<dbReference type="Proteomes" id="UP000015105">
    <property type="component" value="Chromosome 7D"/>
</dbReference>
<reference evidence="1" key="4">
    <citation type="submission" date="2019-03" db="UniProtKB">
        <authorList>
            <consortium name="EnsemblPlants"/>
        </authorList>
    </citation>
    <scope>IDENTIFICATION</scope>
</reference>
<evidence type="ECO:0000313" key="2">
    <source>
        <dbReference type="Proteomes" id="UP000015105"/>
    </source>
</evidence>
<protein>
    <submittedName>
        <fullName evidence="1">Uncharacterized protein</fullName>
    </submittedName>
</protein>